<dbReference type="RefSeq" id="WP_146154556.1">
    <property type="nucleotide sequence ID" value="NZ_PYGK01000029.1"/>
</dbReference>
<comment type="caution">
    <text evidence="1">The sequence shown here is derived from an EMBL/GenBank/DDBJ whole genome shotgun (WGS) entry which is preliminary data.</text>
</comment>
<dbReference type="OrthoDB" id="1492290at2"/>
<dbReference type="EMBL" id="PYGK01000029">
    <property type="protein sequence ID" value="PSL19210.1"/>
    <property type="molecule type" value="Genomic_DNA"/>
</dbReference>
<keyword evidence="2" id="KW-1185">Reference proteome</keyword>
<sequence length="374" mass="42084">MKPDYSHQLFDDCATNCEAYAACGGCRTTAPCLCVYPMGDSLRYACNKCQYLCRERGVYCNSPNLKVKSFEEEFAQGQLLNEVKFSQTKHSLPVFIPESTHVFRHEKKFTEWVAVDIRSLFLFPRQEGAILRDRFNDAKSLREFLNVSDSCKLVAILNGNDRKLESFWAGKRKFLLKKIASLGFSICTSPTYSLNSLTTTGAPVPALHNVSMLMRHHRVLTEINEAELCAVPNLYTLDRDRRQIREWGEWLKSNTGINIVSRDFTSTRSWDTVKIKLDDLIQTLKLAGRSFQVIIVGTGHANAIKVATTLSSSGHIPTIVTAAPILKAIKGGKYHLTNEHALKADVCPKDEMNKSDLIWHNLNLFEEALTSSTA</sequence>
<evidence type="ECO:0000313" key="2">
    <source>
        <dbReference type="Proteomes" id="UP000240978"/>
    </source>
</evidence>
<dbReference type="AlphaFoldDB" id="A0A2P8FBX6"/>
<protein>
    <submittedName>
        <fullName evidence="1">Uncharacterized protein</fullName>
    </submittedName>
</protein>
<dbReference type="Proteomes" id="UP000240978">
    <property type="component" value="Unassembled WGS sequence"/>
</dbReference>
<evidence type="ECO:0000313" key="1">
    <source>
        <dbReference type="EMBL" id="PSL19210.1"/>
    </source>
</evidence>
<gene>
    <name evidence="1" type="ORF">CLV42_1298</name>
</gene>
<organism evidence="1 2">
    <name type="scientific">Chitinophaga ginsengisoli</name>
    <dbReference type="NCBI Taxonomy" id="363837"/>
    <lineage>
        <taxon>Bacteria</taxon>
        <taxon>Pseudomonadati</taxon>
        <taxon>Bacteroidota</taxon>
        <taxon>Chitinophagia</taxon>
        <taxon>Chitinophagales</taxon>
        <taxon>Chitinophagaceae</taxon>
        <taxon>Chitinophaga</taxon>
    </lineage>
</organism>
<name>A0A2P8FBX6_9BACT</name>
<accession>A0A2P8FBX6</accession>
<reference evidence="1 2" key="1">
    <citation type="submission" date="2018-03" db="EMBL/GenBank/DDBJ databases">
        <title>Genomic Encyclopedia of Archaeal and Bacterial Type Strains, Phase II (KMG-II): from individual species to whole genera.</title>
        <authorList>
            <person name="Goeker M."/>
        </authorList>
    </citation>
    <scope>NUCLEOTIDE SEQUENCE [LARGE SCALE GENOMIC DNA]</scope>
    <source>
        <strain evidence="1 2">DSM 18107</strain>
    </source>
</reference>
<proteinExistence type="predicted"/>